<dbReference type="AlphaFoldDB" id="A0A0P1AJ20"/>
<name>A0A0P1AJ20_PLAHL</name>
<reference evidence="2" key="1">
    <citation type="submission" date="2014-09" db="EMBL/GenBank/DDBJ databases">
        <authorList>
            <person name="Sharma Rahul"/>
            <person name="Thines Marco"/>
        </authorList>
    </citation>
    <scope>NUCLEOTIDE SEQUENCE [LARGE SCALE GENOMIC DNA]</scope>
</reference>
<evidence type="ECO:0000313" key="1">
    <source>
        <dbReference type="EMBL" id="CEG40937.1"/>
    </source>
</evidence>
<dbReference type="RefSeq" id="XP_024577306.1">
    <property type="nucleotide sequence ID" value="XM_024726650.1"/>
</dbReference>
<keyword evidence="2" id="KW-1185">Reference proteome</keyword>
<dbReference type="GeneID" id="36410504"/>
<dbReference type="EMBL" id="CCYD01000524">
    <property type="protein sequence ID" value="CEG40937.1"/>
    <property type="molecule type" value="Genomic_DNA"/>
</dbReference>
<sequence length="59" mass="6741">MSMDYDFDHGHITDPECYHTPAKIYDTDFTTHHATCQSRKASNITLHAIIEVSPSSQFK</sequence>
<accession>A0A0P1AJ20</accession>
<organism evidence="1 2">
    <name type="scientific">Plasmopara halstedii</name>
    <name type="common">Downy mildew of sunflower</name>
    <dbReference type="NCBI Taxonomy" id="4781"/>
    <lineage>
        <taxon>Eukaryota</taxon>
        <taxon>Sar</taxon>
        <taxon>Stramenopiles</taxon>
        <taxon>Oomycota</taxon>
        <taxon>Peronosporomycetes</taxon>
        <taxon>Peronosporales</taxon>
        <taxon>Peronosporaceae</taxon>
        <taxon>Plasmopara</taxon>
    </lineage>
</organism>
<evidence type="ECO:0000313" key="2">
    <source>
        <dbReference type="Proteomes" id="UP000054928"/>
    </source>
</evidence>
<protein>
    <submittedName>
        <fullName evidence="1">Uncharacterized protein</fullName>
    </submittedName>
</protein>
<dbReference type="Proteomes" id="UP000054928">
    <property type="component" value="Unassembled WGS sequence"/>
</dbReference>
<proteinExistence type="predicted"/>